<dbReference type="InterPro" id="IPR038136">
    <property type="entry name" value="CofD-like_dom_sf"/>
</dbReference>
<dbReference type="InterPro" id="IPR010119">
    <property type="entry name" value="Gluconeogen_factor"/>
</dbReference>
<gene>
    <name evidence="4" type="primary">yvcK</name>
    <name evidence="4" type="ORF">GGG17_00780</name>
</gene>
<dbReference type="InterPro" id="IPR002882">
    <property type="entry name" value="CofD"/>
</dbReference>
<dbReference type="Proteomes" id="UP000431092">
    <property type="component" value="Unassembled WGS sequence"/>
</dbReference>
<dbReference type="Gene3D" id="3.40.50.10680">
    <property type="entry name" value="CofD-like domains"/>
    <property type="match status" value="1"/>
</dbReference>
<evidence type="ECO:0000313" key="5">
    <source>
        <dbReference type="Proteomes" id="UP000431092"/>
    </source>
</evidence>
<dbReference type="AlphaFoldDB" id="A0A6I3ICZ6"/>
<dbReference type="GO" id="GO:0005737">
    <property type="term" value="C:cytoplasm"/>
    <property type="evidence" value="ECO:0007669"/>
    <property type="project" value="UniProtKB-SubCell"/>
</dbReference>
<keyword evidence="1 2" id="KW-0963">Cytoplasm</keyword>
<evidence type="ECO:0000256" key="3">
    <source>
        <dbReference type="SAM" id="MobiDB-lite"/>
    </source>
</evidence>
<keyword evidence="5" id="KW-1185">Reference proteome</keyword>
<comment type="function">
    <text evidence="2">Required for morphogenesis under gluconeogenic growth conditions.</text>
</comment>
<protein>
    <recommendedName>
        <fullName evidence="2">Putative gluconeogenesis factor</fullName>
    </recommendedName>
</protein>
<dbReference type="CDD" id="cd07187">
    <property type="entry name" value="YvcK_like"/>
    <property type="match status" value="1"/>
</dbReference>
<comment type="subcellular location">
    <subcellularLocation>
        <location evidence="2">Cytoplasm</location>
    </subcellularLocation>
</comment>
<dbReference type="NCBIfam" id="TIGR01826">
    <property type="entry name" value="CofD_related"/>
    <property type="match status" value="1"/>
</dbReference>
<evidence type="ECO:0000256" key="1">
    <source>
        <dbReference type="ARBA" id="ARBA00022490"/>
    </source>
</evidence>
<feature type="compositionally biased region" description="Basic residues" evidence="3">
    <location>
        <begin position="1"/>
        <end position="31"/>
    </location>
</feature>
<name>A0A6I3ICZ6_9MICO</name>
<proteinExistence type="inferred from homology"/>
<reference evidence="4 5" key="1">
    <citation type="submission" date="2019-11" db="EMBL/GenBank/DDBJ databases">
        <title>Whole genome sequencing identifies a novel species of the genus Arsenicicoccus isolated from human blood.</title>
        <authorList>
            <person name="Jeong J.H."/>
            <person name="Kweon O.J."/>
            <person name="Kim H.R."/>
            <person name="Kim T.-H."/>
            <person name="Ha S.-M."/>
            <person name="Lee M.-K."/>
        </authorList>
    </citation>
    <scope>NUCLEOTIDE SEQUENCE [LARGE SCALE GENOMIC DNA]</scope>
    <source>
        <strain evidence="4 5">MKL-02</strain>
    </source>
</reference>
<comment type="caution">
    <text evidence="4">The sequence shown here is derived from an EMBL/GenBank/DDBJ whole genome shotgun (WGS) entry which is preliminary data.</text>
</comment>
<dbReference type="PANTHER" id="PTHR30135">
    <property type="entry name" value="UNCHARACTERIZED PROTEIN YVCK-RELATED"/>
    <property type="match status" value="1"/>
</dbReference>
<dbReference type="GO" id="GO:0008360">
    <property type="term" value="P:regulation of cell shape"/>
    <property type="evidence" value="ECO:0007669"/>
    <property type="project" value="UniProtKB-UniRule"/>
</dbReference>
<dbReference type="HAMAP" id="MF_00973">
    <property type="entry name" value="Gluconeogen_factor"/>
    <property type="match status" value="1"/>
</dbReference>
<dbReference type="PANTHER" id="PTHR30135:SF3">
    <property type="entry name" value="GLUCONEOGENESIS FACTOR-RELATED"/>
    <property type="match status" value="1"/>
</dbReference>
<evidence type="ECO:0000256" key="2">
    <source>
        <dbReference type="HAMAP-Rule" id="MF_00973"/>
    </source>
</evidence>
<evidence type="ECO:0000313" key="4">
    <source>
        <dbReference type="EMBL" id="MTB70533.1"/>
    </source>
</evidence>
<sequence length="348" mass="36667">MHGRQAPVRGRRRAPVARALRARGRHDHRPPRPGARVSRPRVVALGGGHGLAATLSALRLVSDQITAVVTVADDGGSSGRLRAEFDVLPPGDLRMALAALCNDDEWGTTWAAVLQHRFAGEGPLGGHSLGNLLILSLWEHYGDTVRGLDMVGRLLSARGRVLPMAAVPLTIEAVVRGLDPGDPEALSTVTGQASVAKTPGQVASIAVVPQEPPASPEAVQAIDEAGWVVLGPGSWFTSVIPHLLVPELRAALVRTPARRLLNLNLELDTSETSGFTAERHLEVLAAHAPELRLDVVLADPSVVADEQALRQAAQQLGAELVVAEVATAGSPGQHDSLRLAAAYRDIMS</sequence>
<comment type="similarity">
    <text evidence="2">Belongs to the gluconeogenesis factor family.</text>
</comment>
<dbReference type="EMBL" id="WLVL01000003">
    <property type="protein sequence ID" value="MTB70533.1"/>
    <property type="molecule type" value="Genomic_DNA"/>
</dbReference>
<organism evidence="4 5">
    <name type="scientific">Arsenicicoccus cauae</name>
    <dbReference type="NCBI Taxonomy" id="2663847"/>
    <lineage>
        <taxon>Bacteria</taxon>
        <taxon>Bacillati</taxon>
        <taxon>Actinomycetota</taxon>
        <taxon>Actinomycetes</taxon>
        <taxon>Micrococcales</taxon>
        <taxon>Intrasporangiaceae</taxon>
        <taxon>Arsenicicoccus</taxon>
    </lineage>
</organism>
<dbReference type="Pfam" id="PF01933">
    <property type="entry name" value="CofD"/>
    <property type="match status" value="1"/>
</dbReference>
<accession>A0A6I3ICZ6</accession>
<feature type="region of interest" description="Disordered" evidence="3">
    <location>
        <begin position="1"/>
        <end position="38"/>
    </location>
</feature>
<dbReference type="SUPFAM" id="SSF142338">
    <property type="entry name" value="CofD-like"/>
    <property type="match status" value="1"/>
</dbReference>
<dbReference type="GO" id="GO:0043743">
    <property type="term" value="F:LPPG:FO 2-phospho-L-lactate transferase activity"/>
    <property type="evidence" value="ECO:0007669"/>
    <property type="project" value="InterPro"/>
</dbReference>